<dbReference type="AlphaFoldDB" id="A0A0E3SI71"/>
<protein>
    <submittedName>
        <fullName evidence="2">Uncharacterized protein</fullName>
    </submittedName>
</protein>
<feature type="compositionally biased region" description="Basic and acidic residues" evidence="1">
    <location>
        <begin position="1"/>
        <end position="16"/>
    </location>
</feature>
<proteinExistence type="predicted"/>
<dbReference type="Proteomes" id="UP000033101">
    <property type="component" value="Chromosome"/>
</dbReference>
<evidence type="ECO:0000313" key="3">
    <source>
        <dbReference type="Proteomes" id="UP000033101"/>
    </source>
</evidence>
<evidence type="ECO:0000256" key="1">
    <source>
        <dbReference type="SAM" id="MobiDB-lite"/>
    </source>
</evidence>
<keyword evidence="3" id="KW-1185">Reference proteome</keyword>
<sequence>MFCKAKELEEKQKEEPLQNPSNHRIPTPEEQRKAKENPRALDEHLAKEHNTTPLYKIDELAAKIKPISEELEKDEIPRETVR</sequence>
<evidence type="ECO:0000313" key="2">
    <source>
        <dbReference type="EMBL" id="AKB79613.1"/>
    </source>
</evidence>
<dbReference type="RefSeq" id="WP_269849809.1">
    <property type="nucleotide sequence ID" value="NZ_BBCW01000016.1"/>
</dbReference>
<gene>
    <name evidence="2" type="ORF">MSHOH_3130</name>
</gene>
<reference evidence="2 3" key="1">
    <citation type="submission" date="2014-07" db="EMBL/GenBank/DDBJ databases">
        <title>Methanogenic archaea and the global carbon cycle.</title>
        <authorList>
            <person name="Henriksen J.R."/>
            <person name="Luke J."/>
            <person name="Reinhart S."/>
            <person name="Benedict M.N."/>
            <person name="Youngblut N.D."/>
            <person name="Metcalf M.E."/>
            <person name="Whitaker R.J."/>
            <person name="Metcalf W.W."/>
        </authorList>
    </citation>
    <scope>NUCLEOTIDE SEQUENCE [LARGE SCALE GENOMIC DNA]</scope>
    <source>
        <strain evidence="2 3">HB-1</strain>
    </source>
</reference>
<organism evidence="2 3">
    <name type="scientific">Methanosarcina horonobensis HB-1 = JCM 15518</name>
    <dbReference type="NCBI Taxonomy" id="1434110"/>
    <lineage>
        <taxon>Archaea</taxon>
        <taxon>Methanobacteriati</taxon>
        <taxon>Methanobacteriota</taxon>
        <taxon>Stenosarchaea group</taxon>
        <taxon>Methanomicrobia</taxon>
        <taxon>Methanosarcinales</taxon>
        <taxon>Methanosarcinaceae</taxon>
        <taxon>Methanosarcina</taxon>
    </lineage>
</organism>
<feature type="compositionally biased region" description="Basic and acidic residues" evidence="1">
    <location>
        <begin position="26"/>
        <end position="52"/>
    </location>
</feature>
<dbReference type="EMBL" id="CP009516">
    <property type="protein sequence ID" value="AKB79613.1"/>
    <property type="molecule type" value="Genomic_DNA"/>
</dbReference>
<name>A0A0E3SI71_9EURY</name>
<dbReference type="KEGG" id="mhor:MSHOH_3130"/>
<dbReference type="PATRIC" id="fig|1434110.4.peg.4031"/>
<feature type="region of interest" description="Disordered" evidence="1">
    <location>
        <begin position="1"/>
        <end position="52"/>
    </location>
</feature>
<accession>A0A0E3SI71</accession>
<dbReference type="HOGENOM" id="CLU_2550276_0_0_2"/>